<dbReference type="SMART" id="SM00315">
    <property type="entry name" value="RGS"/>
    <property type="match status" value="1"/>
</dbReference>
<evidence type="ECO:0000256" key="2">
    <source>
        <dbReference type="SAM" id="Coils"/>
    </source>
</evidence>
<keyword evidence="4" id="KW-0812">Transmembrane</keyword>
<dbReference type="InterPro" id="IPR003114">
    <property type="entry name" value="Phox_assoc"/>
</dbReference>
<dbReference type="SUPFAM" id="SSF48097">
    <property type="entry name" value="Regulator of G-protein signaling, RGS"/>
    <property type="match status" value="1"/>
</dbReference>
<dbReference type="GO" id="GO:0035091">
    <property type="term" value="F:phosphatidylinositol binding"/>
    <property type="evidence" value="ECO:0007669"/>
    <property type="project" value="InterPro"/>
</dbReference>
<evidence type="ECO:0000259" key="6">
    <source>
        <dbReference type="PROSITE" id="PS50195"/>
    </source>
</evidence>
<comment type="caution">
    <text evidence="8">The sequence shown here is derived from an EMBL/GenBank/DDBJ whole genome shotgun (WGS) entry which is preliminary data.</text>
</comment>
<dbReference type="Gene3D" id="1.10.167.10">
    <property type="entry name" value="Regulator of G-protein Signalling 4, domain 2"/>
    <property type="match status" value="1"/>
</dbReference>
<accession>A0AAV9XQX5</accession>
<organism evidence="8 9">
    <name type="scientific">Orbilia ellipsospora</name>
    <dbReference type="NCBI Taxonomy" id="2528407"/>
    <lineage>
        <taxon>Eukaryota</taxon>
        <taxon>Fungi</taxon>
        <taxon>Dikarya</taxon>
        <taxon>Ascomycota</taxon>
        <taxon>Pezizomycotina</taxon>
        <taxon>Orbiliomycetes</taxon>
        <taxon>Orbiliales</taxon>
        <taxon>Orbiliaceae</taxon>
        <taxon>Orbilia</taxon>
    </lineage>
</organism>
<feature type="compositionally biased region" description="Low complexity" evidence="3">
    <location>
        <begin position="21"/>
        <end position="31"/>
    </location>
</feature>
<feature type="transmembrane region" description="Helical" evidence="4">
    <location>
        <begin position="85"/>
        <end position="108"/>
    </location>
</feature>
<feature type="domain" description="RGS" evidence="5">
    <location>
        <begin position="470"/>
        <end position="609"/>
    </location>
</feature>
<evidence type="ECO:0000259" key="5">
    <source>
        <dbReference type="PROSITE" id="PS50132"/>
    </source>
</evidence>
<evidence type="ECO:0000256" key="1">
    <source>
        <dbReference type="ARBA" id="ARBA00010883"/>
    </source>
</evidence>
<keyword evidence="4" id="KW-0472">Membrane</keyword>
<dbReference type="SUPFAM" id="SSF64268">
    <property type="entry name" value="PX domain"/>
    <property type="match status" value="1"/>
</dbReference>
<dbReference type="InterPro" id="IPR001683">
    <property type="entry name" value="PX_dom"/>
</dbReference>
<comment type="similarity">
    <text evidence="1">Belongs to the sorting nexin family.</text>
</comment>
<feature type="domain" description="PX" evidence="6">
    <location>
        <begin position="913"/>
        <end position="1031"/>
    </location>
</feature>
<feature type="compositionally biased region" description="Basic and acidic residues" evidence="3">
    <location>
        <begin position="33"/>
        <end position="50"/>
    </location>
</feature>
<dbReference type="InterPro" id="IPR016137">
    <property type="entry name" value="RGS"/>
</dbReference>
<keyword evidence="9" id="KW-1185">Reference proteome</keyword>
<feature type="region of interest" description="Disordered" evidence="3">
    <location>
        <begin position="616"/>
        <end position="693"/>
    </location>
</feature>
<evidence type="ECO:0000256" key="3">
    <source>
        <dbReference type="SAM" id="MobiDB-lite"/>
    </source>
</evidence>
<dbReference type="Pfam" id="PF08628">
    <property type="entry name" value="Nexin_C"/>
    <property type="match status" value="1"/>
</dbReference>
<dbReference type="InterPro" id="IPR036305">
    <property type="entry name" value="RGS_sf"/>
</dbReference>
<dbReference type="SMART" id="SM00313">
    <property type="entry name" value="PXA"/>
    <property type="match status" value="1"/>
</dbReference>
<evidence type="ECO:0000313" key="8">
    <source>
        <dbReference type="EMBL" id="KAK6542178.1"/>
    </source>
</evidence>
<dbReference type="PANTHER" id="PTHR22775:SF3">
    <property type="entry name" value="SORTING NEXIN-13"/>
    <property type="match status" value="1"/>
</dbReference>
<protein>
    <submittedName>
        <fullName evidence="8">Intermediate filament protein</fullName>
    </submittedName>
</protein>
<keyword evidence="2" id="KW-0175">Coiled coil</keyword>
<dbReference type="PROSITE" id="PS51207">
    <property type="entry name" value="PXA"/>
    <property type="match status" value="1"/>
</dbReference>
<feature type="compositionally biased region" description="Polar residues" evidence="3">
    <location>
        <begin position="755"/>
        <end position="770"/>
    </location>
</feature>
<dbReference type="AlphaFoldDB" id="A0AAV9XQX5"/>
<dbReference type="SMART" id="SM00312">
    <property type="entry name" value="PX"/>
    <property type="match status" value="1"/>
</dbReference>
<dbReference type="Pfam" id="PF00787">
    <property type="entry name" value="PX"/>
    <property type="match status" value="1"/>
</dbReference>
<gene>
    <name evidence="8" type="primary">MDM1</name>
    <name evidence="8" type="ORF">TWF694_007941</name>
</gene>
<dbReference type="InterPro" id="IPR013937">
    <property type="entry name" value="Sorting_nexin_C"/>
</dbReference>
<feature type="compositionally biased region" description="Pro residues" evidence="3">
    <location>
        <begin position="8"/>
        <end position="20"/>
    </location>
</feature>
<feature type="transmembrane region" description="Helical" evidence="4">
    <location>
        <begin position="60"/>
        <end position="79"/>
    </location>
</feature>
<dbReference type="InterPro" id="IPR036871">
    <property type="entry name" value="PX_dom_sf"/>
</dbReference>
<dbReference type="PANTHER" id="PTHR22775">
    <property type="entry name" value="SORTING NEXIN"/>
    <property type="match status" value="1"/>
</dbReference>
<evidence type="ECO:0000259" key="7">
    <source>
        <dbReference type="PROSITE" id="PS51207"/>
    </source>
</evidence>
<feature type="domain" description="PXA" evidence="7">
    <location>
        <begin position="157"/>
        <end position="346"/>
    </location>
</feature>
<dbReference type="PROSITE" id="PS50195">
    <property type="entry name" value="PX"/>
    <property type="match status" value="1"/>
</dbReference>
<proteinExistence type="inferred from homology"/>
<sequence>MSTAGSIPDPPPPYSPPGSPAPLATSSAPAPDKQPHEQKPQPELEPEPFPRLELPDQIPFSLKVGAGIVLFLSVASRVIPNFRTIFFTAIWTSIITFLLLVLLFVFTVQRRRPSEASSQPLKNIKPLAFTRPSRFHAELEAIKKNESFVRAALYPPSQKVSDAIDEVIDLIIKSFVTEWYQRITPDPAFKHQVEKTIRHVLYALWTRAEKLDLVEIGVGKVVPLLTTHLNEFASAERAVRGKNLNKQLTESEELDMAVASKYKDGRLHTAVQMGYTDSKSVQQDYLRKIVTKVLPLILPQKEIKSRAVNVLVREIVSCSVLLPVIMLMSEPDFWNRTVETLGRNTLQERKTVRKLRAALEQHTSPKTKLHKRLTPKADERTFERFIRSIRNCNSLPDAKRMRNEITIQLRKDADFQDQVYLKRLETAKKLLDQKVAHLSSGQKSQAPVQAAAMMSSSSKRNGTTSAEQHTLHQILKSPSGITYFMEFMDRQDRIKLVQFWMVVDGLRNPLEDDPAENEDSIPSGLSWTVSDRNDIGQIYEAYISLPELQIPDKSRHMVRKFLKAGKNASSLQYYHARGAILRAQTAVYEDMQEHDLPGFKNSDLFYNYASLRENQAPSLDNSPRLDPQSSSNQLQVPETFPDGRKNPSLQFKPASTNDKGDLFSSRHSHDGNRPKLFDDDWGASDMSQSRGSLKDELFSEGSVQEDPMSPTNGVVEAMEAALNHIMEERPSMDEGKKASANRLFDEVAGVLTPDSGRSSGEISRPASTQPIYPKRKSSKKPASLATLGLVNDFASKSVFAGEEIFAEENAKALEDQGFSSDPASDYEEAEVHEAAPGDLGLAEAISELTMSINKLYTQDAVVSSMLKKAELTNNTAELRILNKSRASLQREIRRKELQRQQYIIQESDNSLYGRASVSINQPIMGNEQGKEYAIYIVEVRRKAGDQFPAAEWAIARRYSEFFQLHQDLRAKYASVKHLEFPRKHVVMKLQKDFLDKRRAALETYLKSLLLIPDVCKSRELRAFLSQQSLPPIPDANGDNTGEADFISKLYNSIADGMGDVIGTVPMLEQLSAAASSFARFPHPNGLGFTDAEGSLKARTAEGGEMSVAEAEAELIAYENKEGVPFVKPICDLFLEVFDLNKGSSWLKGRAVVVVLHQLLGGTIERKVREQVKNFTNEENIEKYIHMLRDNLWADGNFIFTRPPRTVKDKSRSRTEASLMLATLIPDIAASVVGRSSASNASRRLFAVFNNERLNCHIAFLILDTIVDALFPELRQ</sequence>
<feature type="region of interest" description="Disordered" evidence="3">
    <location>
        <begin position="1"/>
        <end position="50"/>
    </location>
</feature>
<evidence type="ECO:0000256" key="4">
    <source>
        <dbReference type="SAM" id="Phobius"/>
    </source>
</evidence>
<name>A0AAV9XQX5_9PEZI</name>
<feature type="region of interest" description="Disordered" evidence="3">
    <location>
        <begin position="750"/>
        <end position="778"/>
    </location>
</feature>
<feature type="compositionally biased region" description="Polar residues" evidence="3">
    <location>
        <begin position="616"/>
        <end position="636"/>
    </location>
</feature>
<dbReference type="Proteomes" id="UP001365542">
    <property type="component" value="Unassembled WGS sequence"/>
</dbReference>
<dbReference type="Pfam" id="PF00615">
    <property type="entry name" value="RGS"/>
    <property type="match status" value="1"/>
</dbReference>
<feature type="compositionally biased region" description="Polar residues" evidence="3">
    <location>
        <begin position="647"/>
        <end position="657"/>
    </location>
</feature>
<dbReference type="Gene3D" id="3.30.1520.10">
    <property type="entry name" value="Phox-like domain"/>
    <property type="match status" value="1"/>
</dbReference>
<dbReference type="Pfam" id="PF02194">
    <property type="entry name" value="PXA"/>
    <property type="match status" value="1"/>
</dbReference>
<keyword evidence="4" id="KW-1133">Transmembrane helix</keyword>
<dbReference type="PROSITE" id="PS50132">
    <property type="entry name" value="RGS"/>
    <property type="match status" value="1"/>
</dbReference>
<feature type="compositionally biased region" description="Basic and acidic residues" evidence="3">
    <location>
        <begin position="667"/>
        <end position="678"/>
    </location>
</feature>
<dbReference type="InterPro" id="IPR044926">
    <property type="entry name" value="RGS_subdomain_2"/>
</dbReference>
<feature type="coiled-coil region" evidence="2">
    <location>
        <begin position="878"/>
        <end position="905"/>
    </location>
</feature>
<evidence type="ECO:0000313" key="9">
    <source>
        <dbReference type="Proteomes" id="UP001365542"/>
    </source>
</evidence>
<dbReference type="CDD" id="cd06876">
    <property type="entry name" value="PX_MDM1p"/>
    <property type="match status" value="1"/>
</dbReference>
<reference evidence="8 9" key="1">
    <citation type="submission" date="2019-10" db="EMBL/GenBank/DDBJ databases">
        <authorList>
            <person name="Palmer J.M."/>
        </authorList>
    </citation>
    <scope>NUCLEOTIDE SEQUENCE [LARGE SCALE GENOMIC DNA]</scope>
    <source>
        <strain evidence="8 9">TWF694</strain>
    </source>
</reference>
<dbReference type="EMBL" id="JAVHJO010000003">
    <property type="protein sequence ID" value="KAK6542178.1"/>
    <property type="molecule type" value="Genomic_DNA"/>
</dbReference>